<keyword evidence="2" id="KW-0812">Transmembrane</keyword>
<dbReference type="Proteomes" id="UP001304243">
    <property type="component" value="Unassembled WGS sequence"/>
</dbReference>
<feature type="compositionally biased region" description="Basic and acidic residues" evidence="1">
    <location>
        <begin position="96"/>
        <end position="124"/>
    </location>
</feature>
<accession>A0AAN7DP89</accession>
<feature type="transmembrane region" description="Helical" evidence="2">
    <location>
        <begin position="12"/>
        <end position="30"/>
    </location>
</feature>
<reference evidence="3 4" key="1">
    <citation type="submission" date="2022-11" db="EMBL/GenBank/DDBJ databases">
        <title>Mucor velutinosus strain NIH1002 WGS.</title>
        <authorList>
            <person name="Subramanian P."/>
            <person name="Mullikin J.C."/>
            <person name="Segre J.A."/>
            <person name="Zelazny A.M."/>
        </authorList>
    </citation>
    <scope>NUCLEOTIDE SEQUENCE [LARGE SCALE GENOMIC DNA]</scope>
    <source>
        <strain evidence="3 4">NIH1002</strain>
    </source>
</reference>
<keyword evidence="4" id="KW-1185">Reference proteome</keyword>
<gene>
    <name evidence="3" type="ORF">ATC70_008421</name>
</gene>
<evidence type="ECO:0000313" key="3">
    <source>
        <dbReference type="EMBL" id="KAK4520288.1"/>
    </source>
</evidence>
<keyword evidence="2" id="KW-1133">Transmembrane helix</keyword>
<protein>
    <recommendedName>
        <fullName evidence="5">DDRGK domain-containing protein 1</fullName>
    </recommendedName>
</protein>
<dbReference type="GeneID" id="89952107"/>
<feature type="compositionally biased region" description="Basic residues" evidence="1">
    <location>
        <begin position="83"/>
        <end position="95"/>
    </location>
</feature>
<evidence type="ECO:0000256" key="1">
    <source>
        <dbReference type="SAM" id="MobiDB-lite"/>
    </source>
</evidence>
<feature type="compositionally biased region" description="Acidic residues" evidence="1">
    <location>
        <begin position="61"/>
        <end position="70"/>
    </location>
</feature>
<feature type="region of interest" description="Disordered" evidence="1">
    <location>
        <begin position="59"/>
        <end position="124"/>
    </location>
</feature>
<evidence type="ECO:0000313" key="4">
    <source>
        <dbReference type="Proteomes" id="UP001304243"/>
    </source>
</evidence>
<dbReference type="AlphaFoldDB" id="A0AAN7DP89"/>
<dbReference type="InterPro" id="IPR019153">
    <property type="entry name" value="DDRGK_dom-contain"/>
</dbReference>
<organism evidence="3 4">
    <name type="scientific">Mucor velutinosus</name>
    <dbReference type="NCBI Taxonomy" id="708070"/>
    <lineage>
        <taxon>Eukaryota</taxon>
        <taxon>Fungi</taxon>
        <taxon>Fungi incertae sedis</taxon>
        <taxon>Mucoromycota</taxon>
        <taxon>Mucoromycotina</taxon>
        <taxon>Mucoromycetes</taxon>
        <taxon>Mucorales</taxon>
        <taxon>Mucorineae</taxon>
        <taxon>Mucoraceae</taxon>
        <taxon>Mucor</taxon>
    </lineage>
</organism>
<keyword evidence="2" id="KW-0472">Membrane</keyword>
<dbReference type="EMBL" id="JASEJX010000011">
    <property type="protein sequence ID" value="KAK4520288.1"/>
    <property type="molecule type" value="Genomic_DNA"/>
</dbReference>
<proteinExistence type="predicted"/>
<evidence type="ECO:0000256" key="2">
    <source>
        <dbReference type="SAM" id="Phobius"/>
    </source>
</evidence>
<comment type="caution">
    <text evidence="3">The sequence shown here is derived from an EMBL/GenBank/DDBJ whole genome shotgun (WGS) entry which is preliminary data.</text>
</comment>
<name>A0AAN7DP89_9FUNG</name>
<evidence type="ECO:0008006" key="5">
    <source>
        <dbReference type="Google" id="ProtNLM"/>
    </source>
</evidence>
<dbReference type="Pfam" id="PF09756">
    <property type="entry name" value="DDRGK"/>
    <property type="match status" value="1"/>
</dbReference>
<dbReference type="RefSeq" id="XP_064686954.1">
    <property type="nucleotide sequence ID" value="XM_064827670.1"/>
</dbReference>
<sequence>MASEDKDGQGLPLFVFIPLILCIVGILVLLDIRQRQRNPPHVPINTQPQAFEQQFLHDRDDQDDGEQDASDDNHDEGSSSAVRVKKVGKKRGDKLRKKEEKRRYREYMDQQRDLRRAQEEADEEEYRRIKMEQSIQRTDEMEKRRKEREKLAKAKAKEELKMQALQEKDAKKRQYRFNKYSDKLKKLVKEKKLCDTHALAKSMGLSQEEVIDMLKQSCDQDDEFELCLWSGTDTFLFITREDYEHFNEQFSSRGKQSIHDATL</sequence>